<dbReference type="InterPro" id="IPR047654">
    <property type="entry name" value="IS1634_transpos"/>
</dbReference>
<dbReference type="RefSeq" id="WP_317490279.1">
    <property type="nucleotide sequence ID" value="NZ_CP136051.1"/>
</dbReference>
<evidence type="ECO:0000313" key="3">
    <source>
        <dbReference type="EMBL" id="WOK08235.1"/>
    </source>
</evidence>
<dbReference type="PANTHER" id="PTHR34614:SF2">
    <property type="entry name" value="TRANSPOSASE IS4-LIKE DOMAIN-CONTAINING PROTEIN"/>
    <property type="match status" value="1"/>
</dbReference>
<keyword evidence="5" id="KW-1185">Reference proteome</keyword>
<dbReference type="Proteomes" id="UP001302349">
    <property type="component" value="Chromosome"/>
</dbReference>
<accession>A0ABZ0IXR6</accession>
<evidence type="ECO:0000259" key="1">
    <source>
        <dbReference type="Pfam" id="PF01609"/>
    </source>
</evidence>
<dbReference type="NCBIfam" id="NF033559">
    <property type="entry name" value="transpos_IS1634"/>
    <property type="match status" value="1"/>
</dbReference>
<evidence type="ECO:0000313" key="5">
    <source>
        <dbReference type="Proteomes" id="UP001302349"/>
    </source>
</evidence>
<feature type="domain" description="Transposase IS4-like" evidence="1">
    <location>
        <begin position="174"/>
        <end position="442"/>
    </location>
</feature>
<name>A0ABZ0IXR6_9BACT</name>
<dbReference type="EMBL" id="CP136051">
    <property type="protein sequence ID" value="WOK09173.1"/>
    <property type="molecule type" value="Genomic_DNA"/>
</dbReference>
<dbReference type="Pfam" id="PF01609">
    <property type="entry name" value="DDE_Tnp_1"/>
    <property type="match status" value="1"/>
</dbReference>
<dbReference type="EMBL" id="CP136051">
    <property type="protein sequence ID" value="WOK08235.1"/>
    <property type="molecule type" value="Genomic_DNA"/>
</dbReference>
<proteinExistence type="predicted"/>
<gene>
    <name evidence="2" type="ORF">RT717_03095</name>
    <name evidence="3" type="ORF">RT717_06245</name>
    <name evidence="4" type="ORF">RT717_11050</name>
</gene>
<evidence type="ECO:0000313" key="2">
    <source>
        <dbReference type="EMBL" id="WOK07608.1"/>
    </source>
</evidence>
<dbReference type="SUPFAM" id="SSF53098">
    <property type="entry name" value="Ribonuclease H-like"/>
    <property type="match status" value="1"/>
</dbReference>
<sequence>MFIRQKKNKSGVISVQVIDKSSGSYRVHKTIGSSSSKSEVDVLMIQAREYVRCYGGQSVLDFNVGTDEHFFKAVYDNIEQLQLLGPELILGKLFDEIGFNRVKGELFRHLVISRLVYPVSKLKTIDYLQKYKGISLHVNEVYRFMDKLHSQDIEQIKAISFHHTVNILGKKLGVVFYDVTTLYFEAADEDDLRKAGFSKDGKHSNPQIVLGLLVAEQGYPLDYEIFEGNKFEGHTMLPVIEAFKNKYNAQQFIVVADAGLMSNKNITTLQAADYNFIIGARIKNESEAIKQKIFTSGLSDKQYVEIVRQDGLRIIVQYSTARAANDAKNRSKGLERLKKQLNTGKLTKKHINNKGYNKYLRLEGDIKITIDEQKFKDDSKWDGLKGYITNTRLEAQTVMDYYRQLWQVERTFRITKTDLRIRPIYHYKKRRIEAHICIAFAACKLYKELERKLKDKEASISAEKAIDIMKTIFGLTLNMPQSQETKLMLLDKTQEQKNLIQLFQEDWVSQ</sequence>
<dbReference type="EMBL" id="CP136051">
    <property type="protein sequence ID" value="WOK07608.1"/>
    <property type="molecule type" value="Genomic_DNA"/>
</dbReference>
<dbReference type="PANTHER" id="PTHR34614">
    <property type="match status" value="1"/>
</dbReference>
<dbReference type="InterPro" id="IPR002559">
    <property type="entry name" value="Transposase_11"/>
</dbReference>
<evidence type="ECO:0000313" key="4">
    <source>
        <dbReference type="EMBL" id="WOK09173.1"/>
    </source>
</evidence>
<protein>
    <submittedName>
        <fullName evidence="4">IS1634 family transposase</fullName>
    </submittedName>
</protein>
<reference evidence="4 5" key="1">
    <citation type="journal article" date="2023" name="Microbiol. Resour. Announc.">
        <title>Complete Genome Sequence of Imperialibacter roseus strain P4T.</title>
        <authorList>
            <person name="Tizabi D.R."/>
            <person name="Bachvaroff T."/>
            <person name="Hill R.T."/>
        </authorList>
    </citation>
    <scope>NUCLEOTIDE SEQUENCE [LARGE SCALE GENOMIC DNA]</scope>
    <source>
        <strain evidence="4 5">P4T</strain>
    </source>
</reference>
<organism evidence="4 5">
    <name type="scientific">Imperialibacter roseus</name>
    <dbReference type="NCBI Taxonomy" id="1324217"/>
    <lineage>
        <taxon>Bacteria</taxon>
        <taxon>Pseudomonadati</taxon>
        <taxon>Bacteroidota</taxon>
        <taxon>Cytophagia</taxon>
        <taxon>Cytophagales</taxon>
        <taxon>Flammeovirgaceae</taxon>
        <taxon>Imperialibacter</taxon>
    </lineage>
</organism>
<dbReference type="InterPro" id="IPR012337">
    <property type="entry name" value="RNaseH-like_sf"/>
</dbReference>